<dbReference type="AlphaFoldDB" id="A0A420HHR6"/>
<accession>A0A420HHR6</accession>
<sequence>MFQNISYITDDAANDKHLHSHLQTTFRVSVADLYAVELSYFECHVNNLPKPPRPYQTEANAIIHAINPSNTRKVALAVAATTLPKKLPTPNSLSQSRRQSPLNTSNSNRNSFYNSPNRHRCWPTIRKNIKKMTTDY</sequence>
<feature type="region of interest" description="Disordered" evidence="1">
    <location>
        <begin position="86"/>
        <end position="119"/>
    </location>
</feature>
<name>A0A420HHR6_9PEZI</name>
<comment type="caution">
    <text evidence="2">The sequence shown here is derived from an EMBL/GenBank/DDBJ whole genome shotgun (WGS) entry which is preliminary data.</text>
</comment>
<dbReference type="Proteomes" id="UP000283383">
    <property type="component" value="Unassembled WGS sequence"/>
</dbReference>
<evidence type="ECO:0000313" key="3">
    <source>
        <dbReference type="Proteomes" id="UP000283383"/>
    </source>
</evidence>
<protein>
    <submittedName>
        <fullName evidence="2">Uncharacterized protein</fullName>
    </submittedName>
</protein>
<evidence type="ECO:0000313" key="2">
    <source>
        <dbReference type="EMBL" id="RKF56909.1"/>
    </source>
</evidence>
<gene>
    <name evidence="2" type="ORF">GcM3_192030</name>
</gene>
<keyword evidence="3" id="KW-1185">Reference proteome</keyword>
<dbReference type="EMBL" id="MCBQ01019204">
    <property type="protein sequence ID" value="RKF56909.1"/>
    <property type="molecule type" value="Genomic_DNA"/>
</dbReference>
<evidence type="ECO:0000256" key="1">
    <source>
        <dbReference type="SAM" id="MobiDB-lite"/>
    </source>
</evidence>
<feature type="compositionally biased region" description="Polar residues" evidence="1">
    <location>
        <begin position="89"/>
        <end position="116"/>
    </location>
</feature>
<organism evidence="2 3">
    <name type="scientific">Golovinomyces cichoracearum</name>
    <dbReference type="NCBI Taxonomy" id="62708"/>
    <lineage>
        <taxon>Eukaryota</taxon>
        <taxon>Fungi</taxon>
        <taxon>Dikarya</taxon>
        <taxon>Ascomycota</taxon>
        <taxon>Pezizomycotina</taxon>
        <taxon>Leotiomycetes</taxon>
        <taxon>Erysiphales</taxon>
        <taxon>Erysiphaceae</taxon>
        <taxon>Golovinomyces</taxon>
    </lineage>
</organism>
<proteinExistence type="predicted"/>
<reference evidence="2 3" key="1">
    <citation type="journal article" date="2018" name="BMC Genomics">
        <title>Comparative genome analyses reveal sequence features reflecting distinct modes of host-adaptation between dicot and monocot powdery mildew.</title>
        <authorList>
            <person name="Wu Y."/>
            <person name="Ma X."/>
            <person name="Pan Z."/>
            <person name="Kale S.D."/>
            <person name="Song Y."/>
            <person name="King H."/>
            <person name="Zhang Q."/>
            <person name="Presley C."/>
            <person name="Deng X."/>
            <person name="Wei C.I."/>
            <person name="Xiao S."/>
        </authorList>
    </citation>
    <scope>NUCLEOTIDE SEQUENCE [LARGE SCALE GENOMIC DNA]</scope>
    <source>
        <strain evidence="2">UMSG3</strain>
    </source>
</reference>